<evidence type="ECO:0000313" key="12">
    <source>
        <dbReference type="Proteomes" id="UP000199352"/>
    </source>
</evidence>
<feature type="transmembrane region" description="Helical" evidence="9">
    <location>
        <begin position="79"/>
        <end position="106"/>
    </location>
</feature>
<accession>A0A1H9RQ88</accession>
<dbReference type="Proteomes" id="UP000199352">
    <property type="component" value="Unassembled WGS sequence"/>
</dbReference>
<gene>
    <name evidence="11" type="ORF">SAMN05216188_1152</name>
</gene>
<dbReference type="EC" id="2.7.13.3" evidence="2"/>
<dbReference type="Gene3D" id="1.20.5.1930">
    <property type="match status" value="1"/>
</dbReference>
<dbReference type="Pfam" id="PF07730">
    <property type="entry name" value="HisKA_3"/>
    <property type="match status" value="1"/>
</dbReference>
<dbReference type="OrthoDB" id="5242012at2"/>
<dbReference type="PANTHER" id="PTHR24421">
    <property type="entry name" value="NITRATE/NITRITE SENSOR PROTEIN NARX-RELATED"/>
    <property type="match status" value="1"/>
</dbReference>
<evidence type="ECO:0000256" key="3">
    <source>
        <dbReference type="ARBA" id="ARBA00022553"/>
    </source>
</evidence>
<dbReference type="Gene3D" id="3.30.565.10">
    <property type="entry name" value="Histidine kinase-like ATPase, C-terminal domain"/>
    <property type="match status" value="1"/>
</dbReference>
<feature type="transmembrane region" description="Helical" evidence="9">
    <location>
        <begin position="20"/>
        <end position="46"/>
    </location>
</feature>
<keyword evidence="4" id="KW-0808">Transferase</keyword>
<dbReference type="CDD" id="cd16917">
    <property type="entry name" value="HATPase_UhpB-NarQ-NarX-like"/>
    <property type="match status" value="1"/>
</dbReference>
<keyword evidence="12" id="KW-1185">Reference proteome</keyword>
<evidence type="ECO:0000256" key="5">
    <source>
        <dbReference type="ARBA" id="ARBA00022741"/>
    </source>
</evidence>
<dbReference type="EMBL" id="FOFR01000015">
    <property type="protein sequence ID" value="SER74932.1"/>
    <property type="molecule type" value="Genomic_DNA"/>
</dbReference>
<evidence type="ECO:0000256" key="9">
    <source>
        <dbReference type="SAM" id="Phobius"/>
    </source>
</evidence>
<reference evidence="12" key="1">
    <citation type="submission" date="2016-10" db="EMBL/GenBank/DDBJ databases">
        <authorList>
            <person name="Varghese N."/>
            <person name="Submissions S."/>
        </authorList>
    </citation>
    <scope>NUCLEOTIDE SEQUENCE [LARGE SCALE GENOMIC DNA]</scope>
    <source>
        <strain evidence="12">CGMCC 4.3525</strain>
    </source>
</reference>
<keyword evidence="5" id="KW-0547">Nucleotide-binding</keyword>
<dbReference type="SUPFAM" id="SSF55874">
    <property type="entry name" value="ATPase domain of HSP90 chaperone/DNA topoisomerase II/histidine kinase"/>
    <property type="match status" value="1"/>
</dbReference>
<dbReference type="GO" id="GO:0005524">
    <property type="term" value="F:ATP binding"/>
    <property type="evidence" value="ECO:0007669"/>
    <property type="project" value="UniProtKB-KW"/>
</dbReference>
<sequence length="374" mass="40193">MHQDEQLGVGSLVRGWFRTFYGVLVGSFTALADLPVAVLGVGVVGMTEFELRRIARYGRPAHADPLTPRRCRRYLGARWLVGGMGAGVVLMLMLYLTTALSMLTAWLFDGNWGLVRDGDVVDTQLIALATLPGTLLIFVTLAGITGVAELDRWLATTMLGRSQQVLLRQRVAELTSTRAEVIEAIDDERRRIERDLHDGVQQRLVALGMLIGRARRANDDDQLQQLLRQAHETAGETIHELREVASRVYPAVLDDSGLGTALEVLAERSSVRVEISDELTDPPGTALATVIYFVVSEAVTNAAKHADPSVVEISMKAVPGGITVLVRDDGVGGADPAGTGLSGLARRVKAVDGEFEVTSPPGGPTTISARLPCA</sequence>
<dbReference type="RefSeq" id="WP_089955770.1">
    <property type="nucleotide sequence ID" value="NZ_FOFR01000015.1"/>
</dbReference>
<dbReference type="GO" id="GO:0016020">
    <property type="term" value="C:membrane"/>
    <property type="evidence" value="ECO:0007669"/>
    <property type="project" value="InterPro"/>
</dbReference>
<dbReference type="PANTHER" id="PTHR24421:SF10">
    <property type="entry name" value="NITRATE_NITRITE SENSOR PROTEIN NARQ"/>
    <property type="match status" value="1"/>
</dbReference>
<keyword evidence="9" id="KW-0472">Membrane</keyword>
<protein>
    <recommendedName>
        <fullName evidence="2">histidine kinase</fullName>
        <ecNumber evidence="2">2.7.13.3</ecNumber>
    </recommendedName>
</protein>
<evidence type="ECO:0000256" key="8">
    <source>
        <dbReference type="ARBA" id="ARBA00023012"/>
    </source>
</evidence>
<keyword evidence="9" id="KW-1133">Transmembrane helix</keyword>
<dbReference type="GO" id="GO:0000155">
    <property type="term" value="F:phosphorelay sensor kinase activity"/>
    <property type="evidence" value="ECO:0007669"/>
    <property type="project" value="InterPro"/>
</dbReference>
<dbReference type="Pfam" id="PF02518">
    <property type="entry name" value="HATPase_c"/>
    <property type="match status" value="1"/>
</dbReference>
<dbReference type="SMART" id="SM00387">
    <property type="entry name" value="HATPase_c"/>
    <property type="match status" value="1"/>
</dbReference>
<keyword evidence="3" id="KW-0597">Phosphoprotein</keyword>
<dbReference type="AlphaFoldDB" id="A0A1H9RQ88"/>
<dbReference type="InterPro" id="IPR011712">
    <property type="entry name" value="Sig_transdc_His_kin_sub3_dim/P"/>
</dbReference>
<evidence type="ECO:0000256" key="7">
    <source>
        <dbReference type="ARBA" id="ARBA00022840"/>
    </source>
</evidence>
<keyword evidence="8" id="KW-0902">Two-component regulatory system</keyword>
<feature type="transmembrane region" description="Helical" evidence="9">
    <location>
        <begin position="126"/>
        <end position="148"/>
    </location>
</feature>
<dbReference type="InterPro" id="IPR036890">
    <property type="entry name" value="HATPase_C_sf"/>
</dbReference>
<keyword evidence="7" id="KW-0067">ATP-binding</keyword>
<evidence type="ECO:0000256" key="6">
    <source>
        <dbReference type="ARBA" id="ARBA00022777"/>
    </source>
</evidence>
<proteinExistence type="predicted"/>
<evidence type="ECO:0000256" key="2">
    <source>
        <dbReference type="ARBA" id="ARBA00012438"/>
    </source>
</evidence>
<evidence type="ECO:0000313" key="11">
    <source>
        <dbReference type="EMBL" id="SER74932.1"/>
    </source>
</evidence>
<keyword evidence="6 11" id="KW-0418">Kinase</keyword>
<name>A0A1H9RQ88_9PSEU</name>
<organism evidence="11 12">
    <name type="scientific">Lentzea xinjiangensis</name>
    <dbReference type="NCBI Taxonomy" id="402600"/>
    <lineage>
        <taxon>Bacteria</taxon>
        <taxon>Bacillati</taxon>
        <taxon>Actinomycetota</taxon>
        <taxon>Actinomycetes</taxon>
        <taxon>Pseudonocardiales</taxon>
        <taxon>Pseudonocardiaceae</taxon>
        <taxon>Lentzea</taxon>
    </lineage>
</organism>
<comment type="catalytic activity">
    <reaction evidence="1">
        <text>ATP + protein L-histidine = ADP + protein N-phospho-L-histidine.</text>
        <dbReference type="EC" id="2.7.13.3"/>
    </reaction>
</comment>
<feature type="domain" description="Histidine kinase/HSP90-like ATPase" evidence="10">
    <location>
        <begin position="286"/>
        <end position="374"/>
    </location>
</feature>
<dbReference type="GO" id="GO:0046983">
    <property type="term" value="F:protein dimerization activity"/>
    <property type="evidence" value="ECO:0007669"/>
    <property type="project" value="InterPro"/>
</dbReference>
<evidence type="ECO:0000256" key="4">
    <source>
        <dbReference type="ARBA" id="ARBA00022679"/>
    </source>
</evidence>
<evidence type="ECO:0000256" key="1">
    <source>
        <dbReference type="ARBA" id="ARBA00000085"/>
    </source>
</evidence>
<dbReference type="STRING" id="402600.SAMN05216188_1152"/>
<dbReference type="InterPro" id="IPR050482">
    <property type="entry name" value="Sensor_HK_TwoCompSys"/>
</dbReference>
<dbReference type="InterPro" id="IPR003594">
    <property type="entry name" value="HATPase_dom"/>
</dbReference>
<evidence type="ECO:0000259" key="10">
    <source>
        <dbReference type="SMART" id="SM00387"/>
    </source>
</evidence>
<keyword evidence="9" id="KW-0812">Transmembrane</keyword>